<evidence type="ECO:0000313" key="5">
    <source>
        <dbReference type="Proteomes" id="UP000317573"/>
    </source>
</evidence>
<proteinExistence type="inferred from homology"/>
<keyword evidence="2" id="KW-0560">Oxidoreductase</keyword>
<organism evidence="4 5">
    <name type="scientific">Rhodococcus rhodochrous J45</name>
    <dbReference type="NCBI Taxonomy" id="935266"/>
    <lineage>
        <taxon>Bacteria</taxon>
        <taxon>Bacillati</taxon>
        <taxon>Actinomycetota</taxon>
        <taxon>Actinomycetes</taxon>
        <taxon>Mycobacteriales</taxon>
        <taxon>Nocardiaceae</taxon>
        <taxon>Rhodococcus</taxon>
    </lineage>
</organism>
<dbReference type="Gene3D" id="3.40.50.720">
    <property type="entry name" value="NAD(P)-binding Rossmann-like Domain"/>
    <property type="match status" value="1"/>
</dbReference>
<dbReference type="Pfam" id="PF00106">
    <property type="entry name" value="adh_short"/>
    <property type="match status" value="1"/>
</dbReference>
<dbReference type="EMBL" id="VLJT01000016">
    <property type="protein sequence ID" value="TWH17584.1"/>
    <property type="molecule type" value="Genomic_DNA"/>
</dbReference>
<gene>
    <name evidence="4" type="ORF">L618_001900000020</name>
</gene>
<dbReference type="CDD" id="cd05233">
    <property type="entry name" value="SDR_c"/>
    <property type="match status" value="1"/>
</dbReference>
<reference evidence="4 5" key="1">
    <citation type="submission" date="2019-07" db="EMBL/GenBank/DDBJ databases">
        <title>Genome sequencing of lignin-degrading bacterial isolates.</title>
        <authorList>
            <person name="Gladden J."/>
        </authorList>
    </citation>
    <scope>NUCLEOTIDE SEQUENCE [LARGE SCALE GENOMIC DNA]</scope>
    <source>
        <strain evidence="4 5">J45</strain>
    </source>
</reference>
<evidence type="ECO:0000256" key="2">
    <source>
        <dbReference type="ARBA" id="ARBA00023002"/>
    </source>
</evidence>
<protein>
    <submittedName>
        <fullName evidence="4">NADP-dependent 3-hydroxy acid dehydrogenase YdfG</fullName>
    </submittedName>
</protein>
<dbReference type="SUPFAM" id="SSF51735">
    <property type="entry name" value="NAD(P)-binding Rossmann-fold domains"/>
    <property type="match status" value="1"/>
</dbReference>
<dbReference type="PRINTS" id="PR00080">
    <property type="entry name" value="SDRFAMILY"/>
</dbReference>
<dbReference type="InterPro" id="IPR036291">
    <property type="entry name" value="NAD(P)-bd_dom_sf"/>
</dbReference>
<dbReference type="InterPro" id="IPR002347">
    <property type="entry name" value="SDR_fam"/>
</dbReference>
<comment type="caution">
    <text evidence="4">The sequence shown here is derived from an EMBL/GenBank/DDBJ whole genome shotgun (WGS) entry which is preliminary data.</text>
</comment>
<dbReference type="AlphaFoldDB" id="A0A562E794"/>
<dbReference type="RefSeq" id="WP_145691623.1">
    <property type="nucleotide sequence ID" value="NZ_VLJT01000016.1"/>
</dbReference>
<dbReference type="PANTHER" id="PTHR43669">
    <property type="entry name" value="5-KETO-D-GLUCONATE 5-REDUCTASE"/>
    <property type="match status" value="1"/>
</dbReference>
<accession>A0A562E794</accession>
<dbReference type="PRINTS" id="PR00081">
    <property type="entry name" value="GDHRDH"/>
</dbReference>
<evidence type="ECO:0000256" key="1">
    <source>
        <dbReference type="ARBA" id="ARBA00006484"/>
    </source>
</evidence>
<sequence>MTDARSVFGGGVLAVTGGGSGVGEGLARYGASLGMKVAIADIDMEAARAVADDLVASGTDAIAVHTDVRDAGSVDAFFATVYDTLGPVTLAINNAGVEQFGYLWEVPAEDWQRVLDINVTGVFNGVRSVVPRMAEAGIPAHIWNLSSIGGIGAAPRQAPYIVSKHSTLALTECLKLEVEAAGYDITVAAVLPGPVVSRIFERAGGDSEAGALEREAMFKVGESAMPALEAAERIFAQAADGAFYLSTHPEMTGYLMNGRAEQLRAQSAPQLPVEA</sequence>
<dbReference type="GO" id="GO:0016491">
    <property type="term" value="F:oxidoreductase activity"/>
    <property type="evidence" value="ECO:0007669"/>
    <property type="project" value="UniProtKB-KW"/>
</dbReference>
<comment type="similarity">
    <text evidence="1 3">Belongs to the short-chain dehydrogenases/reductases (SDR) family.</text>
</comment>
<dbReference type="PANTHER" id="PTHR43669:SF8">
    <property type="entry name" value="SHORT-CHAIN TYPE DEHYDROGENASE_REDUCTASE-RELATED"/>
    <property type="match status" value="1"/>
</dbReference>
<name>A0A562E794_RHORH</name>
<dbReference type="Proteomes" id="UP000317573">
    <property type="component" value="Unassembled WGS sequence"/>
</dbReference>
<evidence type="ECO:0000256" key="3">
    <source>
        <dbReference type="RuleBase" id="RU000363"/>
    </source>
</evidence>
<evidence type="ECO:0000313" key="4">
    <source>
        <dbReference type="EMBL" id="TWH17584.1"/>
    </source>
</evidence>